<evidence type="ECO:0000313" key="3">
    <source>
        <dbReference type="RefSeq" id="XP_053057832.1"/>
    </source>
</evidence>
<dbReference type="RefSeq" id="XP_053057832.1">
    <property type="nucleotide sequence ID" value="XM_053201857.1"/>
</dbReference>
<keyword evidence="2" id="KW-1185">Reference proteome</keyword>
<dbReference type="InterPro" id="IPR043184">
    <property type="entry name" value="ECM2"/>
</dbReference>
<dbReference type="PANTHER" id="PTHR46544">
    <property type="entry name" value="EXTRACELLULAR MATRIX PROTEIN 2-RELATED"/>
    <property type="match status" value="1"/>
</dbReference>
<proteinExistence type="predicted"/>
<name>A0ABM3NEH5_ACIJB</name>
<dbReference type="PANTHER" id="PTHR46544:SF2">
    <property type="entry name" value="EXTRACELLULAR MATRIX PROTEIN 2-RELATED"/>
    <property type="match status" value="1"/>
</dbReference>
<dbReference type="GeneID" id="113597401"/>
<dbReference type="Proteomes" id="UP001652583">
    <property type="component" value="Chromosome X"/>
</dbReference>
<feature type="region of interest" description="Disordered" evidence="1">
    <location>
        <begin position="84"/>
        <end position="143"/>
    </location>
</feature>
<reference evidence="3" key="2">
    <citation type="submission" date="2025-08" db="UniProtKB">
        <authorList>
            <consortium name="RefSeq"/>
        </authorList>
    </citation>
    <scope>IDENTIFICATION</scope>
    <source>
        <tissue evidence="3">Blood</tissue>
    </source>
</reference>
<evidence type="ECO:0000313" key="2">
    <source>
        <dbReference type="Proteomes" id="UP001652583"/>
    </source>
</evidence>
<feature type="compositionally biased region" description="Basic residues" evidence="1">
    <location>
        <begin position="93"/>
        <end position="104"/>
    </location>
</feature>
<organism evidence="2 3">
    <name type="scientific">Acinonyx jubatus</name>
    <name type="common">Cheetah</name>
    <dbReference type="NCBI Taxonomy" id="32536"/>
    <lineage>
        <taxon>Eukaryota</taxon>
        <taxon>Metazoa</taxon>
        <taxon>Chordata</taxon>
        <taxon>Craniata</taxon>
        <taxon>Vertebrata</taxon>
        <taxon>Euteleostomi</taxon>
        <taxon>Mammalia</taxon>
        <taxon>Eutheria</taxon>
        <taxon>Laurasiatheria</taxon>
        <taxon>Carnivora</taxon>
        <taxon>Feliformia</taxon>
        <taxon>Felidae</taxon>
        <taxon>Felinae</taxon>
        <taxon>Acinonyx</taxon>
    </lineage>
</organism>
<sequence length="187" mass="20320">MATSHPWPFSPYTACSTRGWTETVCGPSYLACQPPCRKLETLDLSHDPLVHVPSFRHGAFGACHRTTTARAHPRLRVCAHEARPGAPVPVPRKPVHRRRPRRVLPRPSRLPDWAAAGSQPAAGRPPGPRGPQGAAGAASEPQDQVGLAPEFHLCDSPVAQDSNLIPTHLENSLIDRRRILPTAFSCI</sequence>
<feature type="compositionally biased region" description="Low complexity" evidence="1">
    <location>
        <begin position="105"/>
        <end position="122"/>
    </location>
</feature>
<reference evidence="2" key="1">
    <citation type="submission" date="2025-05" db="UniProtKB">
        <authorList>
            <consortium name="RefSeq"/>
        </authorList>
    </citation>
    <scope>NUCLEOTIDE SEQUENCE [LARGE SCALE GENOMIC DNA]</scope>
</reference>
<evidence type="ECO:0000256" key="1">
    <source>
        <dbReference type="SAM" id="MobiDB-lite"/>
    </source>
</evidence>
<protein>
    <submittedName>
        <fullName evidence="3">Uncharacterized protein LOC113597401</fullName>
    </submittedName>
</protein>
<accession>A0ABM3NEH5</accession>
<gene>
    <name evidence="3" type="primary">LOC113597401</name>
</gene>